<feature type="region of interest" description="Disordered" evidence="1">
    <location>
        <begin position="979"/>
        <end position="999"/>
    </location>
</feature>
<feature type="compositionally biased region" description="Basic and acidic residues" evidence="1">
    <location>
        <begin position="481"/>
        <end position="501"/>
    </location>
</feature>
<feature type="compositionally biased region" description="Polar residues" evidence="1">
    <location>
        <begin position="816"/>
        <end position="830"/>
    </location>
</feature>
<feature type="compositionally biased region" description="Basic and acidic residues" evidence="1">
    <location>
        <begin position="324"/>
        <end position="334"/>
    </location>
</feature>
<feature type="compositionally biased region" description="Polar residues" evidence="1">
    <location>
        <begin position="367"/>
        <end position="379"/>
    </location>
</feature>
<feature type="compositionally biased region" description="Low complexity" evidence="1">
    <location>
        <begin position="513"/>
        <end position="525"/>
    </location>
</feature>
<feature type="compositionally biased region" description="Polar residues" evidence="1">
    <location>
        <begin position="893"/>
        <end position="914"/>
    </location>
</feature>
<accession>A0AAV4IK38</accession>
<comment type="caution">
    <text evidence="2">The sequence shown here is derived from an EMBL/GenBank/DDBJ whole genome shotgun (WGS) entry which is preliminary data.</text>
</comment>
<name>A0AAV4IK38_9GAST</name>
<protein>
    <submittedName>
        <fullName evidence="2">Uncharacterized protein</fullName>
    </submittedName>
</protein>
<feature type="compositionally biased region" description="Polar residues" evidence="1">
    <location>
        <begin position="85"/>
        <end position="101"/>
    </location>
</feature>
<feature type="compositionally biased region" description="Polar residues" evidence="1">
    <location>
        <begin position="440"/>
        <end position="476"/>
    </location>
</feature>
<keyword evidence="3" id="KW-1185">Reference proteome</keyword>
<feature type="compositionally biased region" description="Low complexity" evidence="1">
    <location>
        <begin position="534"/>
        <end position="549"/>
    </location>
</feature>
<dbReference type="AlphaFoldDB" id="A0AAV4IK38"/>
<gene>
    <name evidence="2" type="ORF">ElyMa_004774500</name>
</gene>
<sequence length="999" mass="106589">MRSGVLFPPSPFGQTLPVGDATSPVTSGKNSLFDLAPKTSFGNSVNLKGTGIGTDKGEADNESARGEAVLLGERRQGNPGVTLRDTAQTSAHGDQPIQTDQAPHGGQETVIPSSKHSLAGSGSSLATHASRPREKTVGIGVPSSNKASANKAFGGSSSNGHSPVKDGGQNPFRLTGPSASPSPMSFLEDATFLTGMAASSGQPRRPLATSAPSPLNPGGGPGSLSSASTGDRSISELFFAKQKGNPAAAMLPTGGFKKEFDSSLVSDTGGSYANSLVGGASRDTVGSDSPYTDSDYYYSDSDSDGDNSYDKSGKTYGDSQYEYGDYHSDDKSEDQYGAPYYDYDDQYTDYNDKSSTIDSDTGGLGQSAVNDNSPLNSGNGHKGEGNNNYGLDKNKNNYKFTEFEKESNSGYAIDRSQNDDYGDFESPSSSNSQQPFSVSRPQDTPGYSDSYVSPDPLQQSSGYIENYNPSAASDVSSGEVGRLKDGNHRGEQHDGYRHDGYGDSGYSDDLHSDSGYSDSGYSNSGHSDDRHSDSGYSDSGYSDSGYSDVGHSDGGHSDGGYSDGGYSDENNNEYSDSEYPDESNTNSGYSNDGYEEKDDGDIGYNVRDYGDNNGHSDSRYIDTQADNSYIDSRYENSDYSNDGYTDSGYRDNRYDDGRAFKNDYSESEPNIVGDDLTSGAYLDSHSAQNNNHVNFGDDENNRETETSDNIYKFDDAKGLDDASPTTDAYIPPKYSNRNLDYQGFRPGISDPGPPKNAYAGDYSDENLYSPDSLREPDIATSTVDAAPDDDGARLQNEDLAPDRQLYDSDVGEDNSKSGFESSGLDSSYIDSDQPPPLDSYPDRGGYLREEQGELPGASRPPVDSYYFPPPESSSSQPDQELNAGKGVFEASPSVENPHTNTATTHGSQSLTNPGLSDGEFNPSEFSDRSTSQTLSSIDDADSNAVVGERQPVGIPPSFDLTPTSLVIVPDENPLILLPTTDENVKPFESKGPQPFSRPR</sequence>
<feature type="compositionally biased region" description="Basic and acidic residues" evidence="1">
    <location>
        <begin position="648"/>
        <end position="664"/>
    </location>
</feature>
<feature type="compositionally biased region" description="Basic and acidic residues" evidence="1">
    <location>
        <begin position="699"/>
        <end position="720"/>
    </location>
</feature>
<evidence type="ECO:0000313" key="3">
    <source>
        <dbReference type="Proteomes" id="UP000762676"/>
    </source>
</evidence>
<feature type="region of interest" description="Disordered" evidence="1">
    <location>
        <begin position="1"/>
        <end position="28"/>
    </location>
</feature>
<proteinExistence type="predicted"/>
<feature type="region of interest" description="Disordered" evidence="1">
    <location>
        <begin position="70"/>
        <end position="230"/>
    </location>
</feature>
<reference evidence="2 3" key="1">
    <citation type="journal article" date="2021" name="Elife">
        <title>Chloroplast acquisition without the gene transfer in kleptoplastic sea slugs, Plakobranchus ocellatus.</title>
        <authorList>
            <person name="Maeda T."/>
            <person name="Takahashi S."/>
            <person name="Yoshida T."/>
            <person name="Shimamura S."/>
            <person name="Takaki Y."/>
            <person name="Nagai Y."/>
            <person name="Toyoda A."/>
            <person name="Suzuki Y."/>
            <person name="Arimoto A."/>
            <person name="Ishii H."/>
            <person name="Satoh N."/>
            <person name="Nishiyama T."/>
            <person name="Hasebe M."/>
            <person name="Maruyama T."/>
            <person name="Minagawa J."/>
            <person name="Obokata J."/>
            <person name="Shigenobu S."/>
        </authorList>
    </citation>
    <scope>NUCLEOTIDE SEQUENCE [LARGE SCALE GENOMIC DNA]</scope>
</reference>
<dbReference type="Proteomes" id="UP000762676">
    <property type="component" value="Unassembled WGS sequence"/>
</dbReference>
<evidence type="ECO:0000256" key="1">
    <source>
        <dbReference type="SAM" id="MobiDB-lite"/>
    </source>
</evidence>
<dbReference type="EMBL" id="BMAT01009573">
    <property type="protein sequence ID" value="GFS09102.1"/>
    <property type="molecule type" value="Genomic_DNA"/>
</dbReference>
<feature type="compositionally biased region" description="Low complexity" evidence="1">
    <location>
        <begin position="287"/>
        <end position="300"/>
    </location>
</feature>
<feature type="compositionally biased region" description="Low complexity" evidence="1">
    <location>
        <begin position="113"/>
        <end position="129"/>
    </location>
</feature>
<evidence type="ECO:0000313" key="2">
    <source>
        <dbReference type="EMBL" id="GFS09102.1"/>
    </source>
</evidence>
<feature type="compositionally biased region" description="Low complexity" evidence="1">
    <location>
        <begin position="426"/>
        <end position="439"/>
    </location>
</feature>
<feature type="compositionally biased region" description="Basic and acidic residues" evidence="1">
    <location>
        <begin position="790"/>
        <end position="806"/>
    </location>
</feature>
<feature type="compositionally biased region" description="Basic and acidic residues" evidence="1">
    <location>
        <begin position="608"/>
        <end position="620"/>
    </location>
</feature>
<organism evidence="2 3">
    <name type="scientific">Elysia marginata</name>
    <dbReference type="NCBI Taxonomy" id="1093978"/>
    <lineage>
        <taxon>Eukaryota</taxon>
        <taxon>Metazoa</taxon>
        <taxon>Spiralia</taxon>
        <taxon>Lophotrochozoa</taxon>
        <taxon>Mollusca</taxon>
        <taxon>Gastropoda</taxon>
        <taxon>Heterobranchia</taxon>
        <taxon>Euthyneura</taxon>
        <taxon>Panpulmonata</taxon>
        <taxon>Sacoglossa</taxon>
        <taxon>Placobranchoidea</taxon>
        <taxon>Plakobranchidae</taxon>
        <taxon>Elysia</taxon>
    </lineage>
</organism>
<feature type="region of interest" description="Disordered" evidence="1">
    <location>
        <begin position="271"/>
        <end position="960"/>
    </location>
</feature>